<feature type="non-terminal residue" evidence="1">
    <location>
        <position position="136"/>
    </location>
</feature>
<dbReference type="OrthoDB" id="6584660at2759"/>
<reference evidence="1 2" key="1">
    <citation type="journal article" date="2010" name="Science">
        <title>Genomic comparison of the ants Camponotus floridanus and Harpegnathos saltator.</title>
        <authorList>
            <person name="Bonasio R."/>
            <person name="Zhang G."/>
            <person name="Ye C."/>
            <person name="Mutti N.S."/>
            <person name="Fang X."/>
            <person name="Qin N."/>
            <person name="Donahue G."/>
            <person name="Yang P."/>
            <person name="Li Q."/>
            <person name="Li C."/>
            <person name="Zhang P."/>
            <person name="Huang Z."/>
            <person name="Berger S.L."/>
            <person name="Reinberg D."/>
            <person name="Wang J."/>
            <person name="Liebig J."/>
        </authorList>
    </citation>
    <scope>NUCLEOTIDE SEQUENCE [LARGE SCALE GENOMIC DNA]</scope>
    <source>
        <strain evidence="1 2">R22 G/1</strain>
    </source>
</reference>
<feature type="non-terminal residue" evidence="1">
    <location>
        <position position="1"/>
    </location>
</feature>
<gene>
    <name evidence="1" type="ORF">EAI_08047</name>
</gene>
<protein>
    <submittedName>
        <fullName evidence="1">Putative nuclease HARBI1</fullName>
    </submittedName>
</protein>
<dbReference type="AlphaFoldDB" id="E2BHM2"/>
<keyword evidence="2" id="KW-1185">Reference proteome</keyword>
<evidence type="ECO:0000313" key="2">
    <source>
        <dbReference type="Proteomes" id="UP000008237"/>
    </source>
</evidence>
<accession>E2BHM2</accession>
<dbReference type="Proteomes" id="UP000008237">
    <property type="component" value="Unassembled WGS sequence"/>
</dbReference>
<dbReference type="InParanoid" id="E2BHM2"/>
<sequence>HFEIWDEKEFLQRFRLSKATVHMLIGKIQRSCSITKRQVLICSFGMYEMMLPTSKFYAGRSFLTNIADFVDVYKSTATKVTNKVSRAIVQLRPAHVKFPKAEEDIQRLGEKFDNIARFPRLCECPGDCTHIRIKSP</sequence>
<evidence type="ECO:0000313" key="1">
    <source>
        <dbReference type="EMBL" id="EFN84806.1"/>
    </source>
</evidence>
<dbReference type="EMBL" id="GL448317">
    <property type="protein sequence ID" value="EFN84806.1"/>
    <property type="molecule type" value="Genomic_DNA"/>
</dbReference>
<name>E2BHM2_HARSA</name>
<proteinExistence type="predicted"/>
<organism evidence="2">
    <name type="scientific">Harpegnathos saltator</name>
    <name type="common">Jerdon's jumping ant</name>
    <dbReference type="NCBI Taxonomy" id="610380"/>
    <lineage>
        <taxon>Eukaryota</taxon>
        <taxon>Metazoa</taxon>
        <taxon>Ecdysozoa</taxon>
        <taxon>Arthropoda</taxon>
        <taxon>Hexapoda</taxon>
        <taxon>Insecta</taxon>
        <taxon>Pterygota</taxon>
        <taxon>Neoptera</taxon>
        <taxon>Endopterygota</taxon>
        <taxon>Hymenoptera</taxon>
        <taxon>Apocrita</taxon>
        <taxon>Aculeata</taxon>
        <taxon>Formicoidea</taxon>
        <taxon>Formicidae</taxon>
        <taxon>Ponerinae</taxon>
        <taxon>Ponerini</taxon>
        <taxon>Harpegnathos</taxon>
    </lineage>
</organism>